<gene>
    <name evidence="3" type="ORF">MATL_G00121660</name>
</gene>
<evidence type="ECO:0000313" key="4">
    <source>
        <dbReference type="Proteomes" id="UP001046870"/>
    </source>
</evidence>
<comment type="caution">
    <text evidence="3">The sequence shown here is derived from an EMBL/GenBank/DDBJ whole genome shotgun (WGS) entry which is preliminary data.</text>
</comment>
<feature type="compositionally biased region" description="Basic and acidic residues" evidence="1">
    <location>
        <begin position="205"/>
        <end position="220"/>
    </location>
</feature>
<protein>
    <recommendedName>
        <fullName evidence="2">FAM21/CAPZIP domain-containing protein</fullName>
    </recommendedName>
</protein>
<feature type="domain" description="FAM21/CAPZIP" evidence="2">
    <location>
        <begin position="67"/>
        <end position="190"/>
    </location>
</feature>
<dbReference type="AlphaFoldDB" id="A0A9D3T8F4"/>
<evidence type="ECO:0000256" key="1">
    <source>
        <dbReference type="SAM" id="MobiDB-lite"/>
    </source>
</evidence>
<feature type="compositionally biased region" description="Acidic residues" evidence="1">
    <location>
        <begin position="309"/>
        <end position="320"/>
    </location>
</feature>
<proteinExistence type="predicted"/>
<feature type="compositionally biased region" description="Basic and acidic residues" evidence="1">
    <location>
        <begin position="282"/>
        <end position="300"/>
    </location>
</feature>
<feature type="compositionally biased region" description="Pro residues" evidence="1">
    <location>
        <begin position="91"/>
        <end position="108"/>
    </location>
</feature>
<feature type="compositionally biased region" description="Basic and acidic residues" evidence="1">
    <location>
        <begin position="230"/>
        <end position="242"/>
    </location>
</feature>
<name>A0A9D3T8F4_MEGAT</name>
<dbReference type="Pfam" id="PF15255">
    <property type="entry name" value="CAP-ZIP_m"/>
    <property type="match status" value="1"/>
</dbReference>
<evidence type="ECO:0000313" key="3">
    <source>
        <dbReference type="EMBL" id="KAG7471178.1"/>
    </source>
</evidence>
<dbReference type="OrthoDB" id="9450049at2759"/>
<dbReference type="EMBL" id="JAFDVH010000009">
    <property type="protein sequence ID" value="KAG7471178.1"/>
    <property type="molecule type" value="Genomic_DNA"/>
</dbReference>
<dbReference type="InterPro" id="IPR029341">
    <property type="entry name" value="FAM21/CAPZIP"/>
</dbReference>
<reference evidence="3" key="1">
    <citation type="submission" date="2021-01" db="EMBL/GenBank/DDBJ databases">
        <authorList>
            <person name="Zahm M."/>
            <person name="Roques C."/>
            <person name="Cabau C."/>
            <person name="Klopp C."/>
            <person name="Donnadieu C."/>
            <person name="Jouanno E."/>
            <person name="Lampietro C."/>
            <person name="Louis A."/>
            <person name="Herpin A."/>
            <person name="Echchiki A."/>
            <person name="Berthelot C."/>
            <person name="Parey E."/>
            <person name="Roest-Crollius H."/>
            <person name="Braasch I."/>
            <person name="Postlethwait J."/>
            <person name="Bobe J."/>
            <person name="Montfort J."/>
            <person name="Bouchez O."/>
            <person name="Begum T."/>
            <person name="Mejri S."/>
            <person name="Adams A."/>
            <person name="Chen W.-J."/>
            <person name="Guiguen Y."/>
        </authorList>
    </citation>
    <scope>NUCLEOTIDE SEQUENCE</scope>
    <source>
        <strain evidence="3">YG-15Mar2019-1</strain>
        <tissue evidence="3">Brain</tissue>
    </source>
</reference>
<feature type="compositionally biased region" description="Basic residues" evidence="1">
    <location>
        <begin position="163"/>
        <end position="181"/>
    </location>
</feature>
<sequence>MEKNSPVNPSVAELTGKFKGYNMSTPTGIEEKIPVRRKPPCSLQLHSKRAEGQNEEEKPATVSSHPPKVKMRSSPLIEKLQANLTLAPTALLPPPKSPEVKLHPPPLSPDHGLSPPNHTLSPCSPASSSPSPTLSPSQHNEEEAPVSFENPPEGTVLPSFNKGRARLSIKRRLPTRQHRKSGGKEPGAEGGKASPCPPDCQQHSGGEEEGSKMDHKESERGQGSSSSLPETKRQAEERDSRGESTGTGSPDEARRSASDDTEEQVATTEEIKPLGSGSTVELQREGERIQVKPHPDDTTDNRNTVSWKEEEEIQSQEEEGGEKKGINREKDKPTRTGD</sequence>
<organism evidence="3 4">
    <name type="scientific">Megalops atlanticus</name>
    <name type="common">Tarpon</name>
    <name type="synonym">Clupea gigantea</name>
    <dbReference type="NCBI Taxonomy" id="7932"/>
    <lineage>
        <taxon>Eukaryota</taxon>
        <taxon>Metazoa</taxon>
        <taxon>Chordata</taxon>
        <taxon>Craniata</taxon>
        <taxon>Vertebrata</taxon>
        <taxon>Euteleostomi</taxon>
        <taxon>Actinopterygii</taxon>
        <taxon>Neopterygii</taxon>
        <taxon>Teleostei</taxon>
        <taxon>Elopiformes</taxon>
        <taxon>Megalopidae</taxon>
        <taxon>Megalops</taxon>
    </lineage>
</organism>
<feature type="compositionally biased region" description="Low complexity" evidence="1">
    <location>
        <begin position="121"/>
        <end position="137"/>
    </location>
</feature>
<dbReference type="Proteomes" id="UP001046870">
    <property type="component" value="Chromosome 9"/>
</dbReference>
<feature type="compositionally biased region" description="Basic and acidic residues" evidence="1">
    <location>
        <begin position="48"/>
        <end position="59"/>
    </location>
</feature>
<evidence type="ECO:0000259" key="2">
    <source>
        <dbReference type="Pfam" id="PF15255"/>
    </source>
</evidence>
<keyword evidence="4" id="KW-1185">Reference proteome</keyword>
<feature type="compositionally biased region" description="Basic and acidic residues" evidence="1">
    <location>
        <begin position="321"/>
        <end position="338"/>
    </location>
</feature>
<accession>A0A9D3T8F4</accession>
<feature type="region of interest" description="Disordered" evidence="1">
    <location>
        <begin position="1"/>
        <end position="338"/>
    </location>
</feature>